<dbReference type="HOGENOM" id="CLU_1620179_0_0_1"/>
<dbReference type="AlphaFoldDB" id="A0A093UV63"/>
<protein>
    <submittedName>
        <fullName evidence="2">Non-capsid protein NS-1</fullName>
    </submittedName>
</protein>
<evidence type="ECO:0000313" key="2">
    <source>
        <dbReference type="EMBL" id="KFX41604.1"/>
    </source>
</evidence>
<accession>A0A093UV63</accession>
<proteinExistence type="predicted"/>
<reference evidence="2" key="1">
    <citation type="journal article" date="2014" name="PLoS Genet.">
        <title>Signature Gene Expression Reveals Novel Clues to the Molecular Mechanisms of Dimorphic Transition in Penicillium marneffei.</title>
        <authorList>
            <person name="Yang E."/>
            <person name="Wang G."/>
            <person name="Cai J."/>
            <person name="Woo P.C."/>
            <person name="Lau S.K."/>
            <person name="Yuen K.-Y."/>
            <person name="Chow W.-N."/>
            <person name="Lin X."/>
        </authorList>
    </citation>
    <scope>NUCLEOTIDE SEQUENCE [LARGE SCALE GENOMIC DNA]</scope>
    <source>
        <strain evidence="2">PM1</strain>
    </source>
</reference>
<comment type="caution">
    <text evidence="2">The sequence shown here is derived from an EMBL/GenBank/DDBJ whole genome shotgun (WGS) entry which is preliminary data.</text>
</comment>
<feature type="region of interest" description="Disordered" evidence="1">
    <location>
        <begin position="1"/>
        <end position="93"/>
    </location>
</feature>
<feature type="compositionally biased region" description="Low complexity" evidence="1">
    <location>
        <begin position="18"/>
        <end position="29"/>
    </location>
</feature>
<gene>
    <name evidence="2" type="ORF">GQ26_0560020</name>
</gene>
<name>A0A093UV63_TALMA</name>
<sequence>MICDRAEYEEEEKAESSQKTQDTLFQQQQVLYRDGLLTTMDKATKRRARSHQSSNNDESSDMGDNSNDGTALVRGSSKSKKAKKKKQKVQNEAPTFKDILELHKDSAKQERRLIKSLIKPSMGINQDVLREEIKKISARFDKMEGDINHKFDMILQRLEKGRRK</sequence>
<feature type="compositionally biased region" description="Polar residues" evidence="1">
    <location>
        <begin position="51"/>
        <end position="69"/>
    </location>
</feature>
<feature type="compositionally biased region" description="Basic residues" evidence="1">
    <location>
        <begin position="77"/>
        <end position="88"/>
    </location>
</feature>
<dbReference type="EMBL" id="JPOX01000056">
    <property type="protein sequence ID" value="KFX41604.1"/>
    <property type="molecule type" value="Genomic_DNA"/>
</dbReference>
<organism evidence="2">
    <name type="scientific">Talaromyces marneffei PM1</name>
    <dbReference type="NCBI Taxonomy" id="1077442"/>
    <lineage>
        <taxon>Eukaryota</taxon>
        <taxon>Fungi</taxon>
        <taxon>Dikarya</taxon>
        <taxon>Ascomycota</taxon>
        <taxon>Pezizomycotina</taxon>
        <taxon>Eurotiomycetes</taxon>
        <taxon>Eurotiomycetidae</taxon>
        <taxon>Eurotiales</taxon>
        <taxon>Trichocomaceae</taxon>
        <taxon>Talaromyces</taxon>
        <taxon>Talaromyces sect. Talaromyces</taxon>
    </lineage>
</organism>
<evidence type="ECO:0000256" key="1">
    <source>
        <dbReference type="SAM" id="MobiDB-lite"/>
    </source>
</evidence>